<sequence>MTAKLAYDVVVIGAGPAGIAAATTAAKHGMSVLMLDEWTKPGGQIYRNIGGSSSKLRRVLGSDYERGDELLRGLAATKIEYRPQSTVWSLGKDGSVNFLSNGASHVAQGQRIVVATGAQERPFPLEGWDIPGVMTVGAAQTLLKSSGMVAKRAALIGSGPLLWLLADQYCRAGHPPVAIVETTSGRRLRSAIPALPRFLSSPYALKGLRLLWRVKRSVPVYTRAERVKIVDEQGSFRIFFDQGNKKLSILAEHAFLHLGVMPQINLPNALGCKLTWNDYQRCWDVLVDTWGRTSLDNIFMAGDGVSIGGAEIAHARGVLAGLACARDLARIDGCDLDLAAIVPRRTITNYSRGRTFLDRLYRPETSFLVGTPNATACRCEDISVGQIQIACSELRPAGANQMKAFLRCGMGPCQGRFCGSTVAAIAAAQTGATDESGMDPYRHRFPIKPVTVGDLSAGEYSPSEKNAVARA</sequence>
<protein>
    <submittedName>
        <fullName evidence="3">(2Fe-2S)-binding protein</fullName>
    </submittedName>
    <submittedName>
        <fullName evidence="4">NADPH-dependent 2,4-dienoyl-CoA reductase/sulfur reductase-like enzyme</fullName>
    </submittedName>
</protein>
<dbReference type="EMBL" id="CP015008">
    <property type="protein sequence ID" value="AMS45323.1"/>
    <property type="molecule type" value="Genomic_DNA"/>
</dbReference>
<dbReference type="PRINTS" id="PR00469">
    <property type="entry name" value="PNDRDTASEII"/>
</dbReference>
<dbReference type="PANTHER" id="PTHR42949">
    <property type="entry name" value="ANAEROBIC GLYCEROL-3-PHOSPHATE DEHYDROGENASE SUBUNIT B"/>
    <property type="match status" value="1"/>
</dbReference>
<keyword evidence="1" id="KW-0560">Oxidoreductase</keyword>
<dbReference type="InterPro" id="IPR051691">
    <property type="entry name" value="Metab_Enz_Cyan_OpOx_G3PDH"/>
</dbReference>
<dbReference type="Gene3D" id="3.50.50.60">
    <property type="entry name" value="FAD/NAD(P)-binding domain"/>
    <property type="match status" value="2"/>
</dbReference>
<dbReference type="InterPro" id="IPR023753">
    <property type="entry name" value="FAD/NAD-binding_dom"/>
</dbReference>
<organism evidence="3 5">
    <name type="scientific">Aminobacter aminovorans</name>
    <name type="common">Chelatobacter heintzii</name>
    <dbReference type="NCBI Taxonomy" id="83263"/>
    <lineage>
        <taxon>Bacteria</taxon>
        <taxon>Pseudomonadati</taxon>
        <taxon>Pseudomonadota</taxon>
        <taxon>Alphaproteobacteria</taxon>
        <taxon>Hyphomicrobiales</taxon>
        <taxon>Phyllobacteriaceae</taxon>
        <taxon>Aminobacter</taxon>
    </lineage>
</organism>
<dbReference type="InterPro" id="IPR041854">
    <property type="entry name" value="BFD-like_2Fe2S-bd_dom_sf"/>
</dbReference>
<dbReference type="InterPro" id="IPR017224">
    <property type="entry name" value="Opine_Oxase_asu/HCN_bsu"/>
</dbReference>
<geneLocation type="plasmid" evidence="3 5">
    <name>pAA03</name>
</geneLocation>
<dbReference type="Proteomes" id="UP000075755">
    <property type="component" value="Plasmid pAA03"/>
</dbReference>
<gene>
    <name evidence="3" type="ORF">AA2016_6428</name>
    <name evidence="4" type="ORF">FHS67_005268</name>
</gene>
<dbReference type="Gene3D" id="1.10.10.1100">
    <property type="entry name" value="BFD-like [2Fe-2S]-binding domain"/>
    <property type="match status" value="1"/>
</dbReference>
<dbReference type="RefSeq" id="WP_067969755.1">
    <property type="nucleotide sequence ID" value="NZ_CP015008.1"/>
</dbReference>
<dbReference type="PANTHER" id="PTHR42949:SF3">
    <property type="entry name" value="ANAEROBIC GLYCEROL-3-PHOSPHATE DEHYDROGENASE SUBUNIT B"/>
    <property type="match status" value="1"/>
</dbReference>
<evidence type="ECO:0000313" key="6">
    <source>
        <dbReference type="Proteomes" id="UP000577697"/>
    </source>
</evidence>
<dbReference type="CDD" id="cd19946">
    <property type="entry name" value="GlpA-like_Fer2_BFD-like"/>
    <property type="match status" value="1"/>
</dbReference>
<dbReference type="InterPro" id="IPR036188">
    <property type="entry name" value="FAD/NAD-bd_sf"/>
</dbReference>
<dbReference type="KEGG" id="aak:AA2016_6428"/>
<evidence type="ECO:0000259" key="2">
    <source>
        <dbReference type="Pfam" id="PF07992"/>
    </source>
</evidence>
<keyword evidence="6" id="KW-1185">Reference proteome</keyword>
<reference evidence="4 6" key="2">
    <citation type="submission" date="2020-08" db="EMBL/GenBank/DDBJ databases">
        <title>Genomic Encyclopedia of Type Strains, Phase IV (KMG-IV): sequencing the most valuable type-strain genomes for metagenomic binning, comparative biology and taxonomic classification.</title>
        <authorList>
            <person name="Goeker M."/>
        </authorList>
    </citation>
    <scope>NUCLEOTIDE SEQUENCE [LARGE SCALE GENOMIC DNA]</scope>
    <source>
        <strain evidence="4 6">DSM 10368</strain>
    </source>
</reference>
<name>A0AAC8YW55_AMIAI</name>
<dbReference type="GO" id="GO:0016491">
    <property type="term" value="F:oxidoreductase activity"/>
    <property type="evidence" value="ECO:0007669"/>
    <property type="project" value="UniProtKB-KW"/>
</dbReference>
<dbReference type="PIRSF" id="PIRSF037495">
    <property type="entry name" value="Opine_OX_OoxA/HcnB"/>
    <property type="match status" value="1"/>
</dbReference>
<reference evidence="3 5" key="1">
    <citation type="submission" date="2016-03" db="EMBL/GenBank/DDBJ databases">
        <title>Complete genome of Aminobacter aminovorans KCTC 2477.</title>
        <authorList>
            <person name="Kim K.M."/>
        </authorList>
    </citation>
    <scope>NUCLEOTIDE SEQUENCE [LARGE SCALE GENOMIC DNA]</scope>
    <source>
        <strain evidence="3 5">KCTC 2477</strain>
        <plasmid evidence="3 5">pAA03</plasmid>
    </source>
</reference>
<evidence type="ECO:0000313" key="5">
    <source>
        <dbReference type="Proteomes" id="UP000075755"/>
    </source>
</evidence>
<evidence type="ECO:0000313" key="4">
    <source>
        <dbReference type="EMBL" id="MBB3708926.1"/>
    </source>
</evidence>
<dbReference type="EMBL" id="JACICB010000023">
    <property type="protein sequence ID" value="MBB3708926.1"/>
    <property type="molecule type" value="Genomic_DNA"/>
</dbReference>
<dbReference type="Pfam" id="PF07992">
    <property type="entry name" value="Pyr_redox_2"/>
    <property type="match status" value="1"/>
</dbReference>
<keyword evidence="3" id="KW-0614">Plasmid</keyword>
<evidence type="ECO:0000313" key="3">
    <source>
        <dbReference type="EMBL" id="AMS45323.1"/>
    </source>
</evidence>
<dbReference type="AlphaFoldDB" id="A0AAC8YW55"/>
<dbReference type="Proteomes" id="UP000577697">
    <property type="component" value="Unassembled WGS sequence"/>
</dbReference>
<accession>A0AAC8YW55</accession>
<dbReference type="PRINTS" id="PR00368">
    <property type="entry name" value="FADPNR"/>
</dbReference>
<proteinExistence type="predicted"/>
<feature type="domain" description="FAD/NAD(P)-binding" evidence="2">
    <location>
        <begin position="7"/>
        <end position="315"/>
    </location>
</feature>
<evidence type="ECO:0000256" key="1">
    <source>
        <dbReference type="ARBA" id="ARBA00023002"/>
    </source>
</evidence>
<dbReference type="SUPFAM" id="SSF51905">
    <property type="entry name" value="FAD/NAD(P)-binding domain"/>
    <property type="match status" value="1"/>
</dbReference>